<dbReference type="Gene3D" id="1.20.200.10">
    <property type="entry name" value="Fumarase/aspartase (Central domain)"/>
    <property type="match status" value="1"/>
</dbReference>
<evidence type="ECO:0000313" key="3">
    <source>
        <dbReference type="Proteomes" id="UP000521748"/>
    </source>
</evidence>
<dbReference type="CDD" id="cd00332">
    <property type="entry name" value="PAL-HAL"/>
    <property type="match status" value="1"/>
</dbReference>
<dbReference type="InterPro" id="IPR008948">
    <property type="entry name" value="L-Aspartase-like"/>
</dbReference>
<accession>A0A7Y9S7U9</accession>
<dbReference type="AlphaFoldDB" id="A0A7Y9S7U9"/>
<dbReference type="Proteomes" id="UP000521748">
    <property type="component" value="Unassembled WGS sequence"/>
</dbReference>
<evidence type="ECO:0000256" key="1">
    <source>
        <dbReference type="ARBA" id="ARBA00023239"/>
    </source>
</evidence>
<evidence type="ECO:0000313" key="2">
    <source>
        <dbReference type="EMBL" id="NYE96289.1"/>
    </source>
</evidence>
<organism evidence="2 3">
    <name type="scientific">Psychromicrobium silvestre</name>
    <dbReference type="NCBI Taxonomy" id="1645614"/>
    <lineage>
        <taxon>Bacteria</taxon>
        <taxon>Bacillati</taxon>
        <taxon>Actinomycetota</taxon>
        <taxon>Actinomycetes</taxon>
        <taxon>Micrococcales</taxon>
        <taxon>Micrococcaceae</taxon>
        <taxon>Psychromicrobium</taxon>
    </lineage>
</organism>
<sequence length="502" mass="52900">MTWVLGNAPLSARDFAALVRNADHQVELDDAAWKLVRRSRELVDQVAASSEPVYGLNTLLGSGRNTPVSAEKLLAYQVQVVRYHVSGIGPFLDREQSRALMLSRLVGFARGGSGVHPDTVEFYRQLFNRGVHPAIPRDGSVGSSDLTQLAALASVVIGEGQAFDAEGELVPGARALAAVGLEPLVLRPLEGLALISANSYSVGLGALELLRLDRLAEFADVALALSLEAIGRYQDSAALSAYSAPVAEARRLPGLAASSSAVRELLAGSYLQNPNRSSGVQDALSFRSAPQTHGALRAQIEALAEALEVELEGRSDNPLVDVPSGRLISGGNFQVLPLALSFESLRLALGHLGIISERRIAKLYPPQRLIRQAALAATEGVPEAEELPGLLWYSAAGLLAELKALAQPVTLGAPSLSDDIEDHSTLAPLALQQLQRSVEVVEKLLSIEALTAAFLILADTAERPLGAGTAVVVQQLAPLLAARLPASALVDEARSLLFGGIG</sequence>
<dbReference type="Gene3D" id="1.10.275.10">
    <property type="entry name" value="Fumarase/aspartase (N-terminal domain)"/>
    <property type="match status" value="1"/>
</dbReference>
<dbReference type="InterPro" id="IPR001106">
    <property type="entry name" value="Aromatic_Lyase"/>
</dbReference>
<dbReference type="EC" id="4.3.1.3" evidence="2"/>
<dbReference type="SUPFAM" id="SSF48557">
    <property type="entry name" value="L-aspartase-like"/>
    <property type="match status" value="1"/>
</dbReference>
<dbReference type="PANTHER" id="PTHR10362">
    <property type="entry name" value="HISTIDINE AMMONIA-LYASE"/>
    <property type="match status" value="1"/>
</dbReference>
<proteinExistence type="predicted"/>
<dbReference type="InterPro" id="IPR024083">
    <property type="entry name" value="Fumarase/histidase_N"/>
</dbReference>
<keyword evidence="1 2" id="KW-0456">Lyase</keyword>
<keyword evidence="3" id="KW-1185">Reference proteome</keyword>
<reference evidence="2 3" key="1">
    <citation type="submission" date="2020-07" db="EMBL/GenBank/DDBJ databases">
        <title>Sequencing the genomes of 1000 actinobacteria strains.</title>
        <authorList>
            <person name="Klenk H.-P."/>
        </authorList>
    </citation>
    <scope>NUCLEOTIDE SEQUENCE [LARGE SCALE GENOMIC DNA]</scope>
    <source>
        <strain evidence="2 3">DSM 102047</strain>
    </source>
</reference>
<name>A0A7Y9S7U9_9MICC</name>
<gene>
    <name evidence="2" type="ORF">FHU41_002539</name>
</gene>
<dbReference type="RefSeq" id="WP_179389962.1">
    <property type="nucleotide sequence ID" value="NZ_JACBYQ010000002.1"/>
</dbReference>
<comment type="caution">
    <text evidence="2">The sequence shown here is derived from an EMBL/GenBank/DDBJ whole genome shotgun (WGS) entry which is preliminary data.</text>
</comment>
<dbReference type="GO" id="GO:0004397">
    <property type="term" value="F:histidine ammonia-lyase activity"/>
    <property type="evidence" value="ECO:0007669"/>
    <property type="project" value="UniProtKB-EC"/>
</dbReference>
<dbReference type="EMBL" id="JACBYQ010000002">
    <property type="protein sequence ID" value="NYE96289.1"/>
    <property type="molecule type" value="Genomic_DNA"/>
</dbReference>
<protein>
    <submittedName>
        <fullName evidence="2">Histidine ammonia-lyase</fullName>
        <ecNumber evidence="2">4.3.1.3</ecNumber>
    </submittedName>
</protein>
<dbReference type="Pfam" id="PF00221">
    <property type="entry name" value="Lyase_aromatic"/>
    <property type="match status" value="1"/>
</dbReference>